<protein>
    <submittedName>
        <fullName evidence="1">Uncharacterized protein</fullName>
    </submittedName>
</protein>
<evidence type="ECO:0000313" key="1">
    <source>
        <dbReference type="EMBL" id="MBW4671937.1"/>
    </source>
</evidence>
<reference evidence="1" key="1">
    <citation type="submission" date="2021-05" db="EMBL/GenBank/DDBJ databases">
        <authorList>
            <person name="Pietrasiak N."/>
            <person name="Ward R."/>
            <person name="Stajich J.E."/>
            <person name="Kurbessoian T."/>
        </authorList>
    </citation>
    <scope>NUCLEOTIDE SEQUENCE</scope>
    <source>
        <strain evidence="1">GSE-NOS-MK-12-04C</strain>
    </source>
</reference>
<proteinExistence type="predicted"/>
<accession>A0A951UWD8</accession>
<organism evidence="1 2">
    <name type="scientific">Cyanomargarita calcarea GSE-NOS-MK-12-04C</name>
    <dbReference type="NCBI Taxonomy" id="2839659"/>
    <lineage>
        <taxon>Bacteria</taxon>
        <taxon>Bacillati</taxon>
        <taxon>Cyanobacteriota</taxon>
        <taxon>Cyanophyceae</taxon>
        <taxon>Nostocales</taxon>
        <taxon>Cyanomargaritaceae</taxon>
        <taxon>Cyanomargarita</taxon>
    </lineage>
</organism>
<comment type="caution">
    <text evidence="1">The sequence shown here is derived from an EMBL/GenBank/DDBJ whole genome shotgun (WGS) entry which is preliminary data.</text>
</comment>
<gene>
    <name evidence="1" type="ORF">KME60_32050</name>
</gene>
<sequence>MLSIWAVQNLIILPMPIISREISANSTGISYHLNKRDRLLSRPPIKFSGYGLFFN</sequence>
<name>A0A951UWD8_9CYAN</name>
<dbReference type="Proteomes" id="UP000729701">
    <property type="component" value="Unassembled WGS sequence"/>
</dbReference>
<dbReference type="AlphaFoldDB" id="A0A951UWD8"/>
<evidence type="ECO:0000313" key="2">
    <source>
        <dbReference type="Proteomes" id="UP000729701"/>
    </source>
</evidence>
<reference evidence="1" key="2">
    <citation type="journal article" date="2022" name="Microbiol. Resour. Announc.">
        <title>Metagenome Sequencing to Explore Phylogenomics of Terrestrial Cyanobacteria.</title>
        <authorList>
            <person name="Ward R.D."/>
            <person name="Stajich J.E."/>
            <person name="Johansen J.R."/>
            <person name="Huntemann M."/>
            <person name="Clum A."/>
            <person name="Foster B."/>
            <person name="Foster B."/>
            <person name="Roux S."/>
            <person name="Palaniappan K."/>
            <person name="Varghese N."/>
            <person name="Mukherjee S."/>
            <person name="Reddy T.B.K."/>
            <person name="Daum C."/>
            <person name="Copeland A."/>
            <person name="Chen I.A."/>
            <person name="Ivanova N.N."/>
            <person name="Kyrpides N.C."/>
            <person name="Shapiro N."/>
            <person name="Eloe-Fadrosh E.A."/>
            <person name="Pietrasiak N."/>
        </authorList>
    </citation>
    <scope>NUCLEOTIDE SEQUENCE</scope>
    <source>
        <strain evidence="1">GSE-NOS-MK-12-04C</strain>
    </source>
</reference>
<dbReference type="EMBL" id="JAHHGZ010000057">
    <property type="protein sequence ID" value="MBW4671937.1"/>
    <property type="molecule type" value="Genomic_DNA"/>
</dbReference>